<accession>L7P048</accession>
<evidence type="ECO:0000256" key="2">
    <source>
        <dbReference type="ARBA" id="ARBA00022840"/>
    </source>
</evidence>
<dbReference type="PRINTS" id="PR00301">
    <property type="entry name" value="HEATSHOCK70"/>
</dbReference>
<dbReference type="InterPro" id="IPR029047">
    <property type="entry name" value="HSP70_peptide-bd_sf"/>
</dbReference>
<evidence type="ECO:0000256" key="1">
    <source>
        <dbReference type="ARBA" id="ARBA00022741"/>
    </source>
</evidence>
<dbReference type="GeneID" id="40524932"/>
<evidence type="ECO:0000256" key="3">
    <source>
        <dbReference type="RuleBase" id="RU003322"/>
    </source>
</evidence>
<proteinExistence type="inferred from homology"/>
<dbReference type="Pfam" id="PF00012">
    <property type="entry name" value="HSP70"/>
    <property type="match status" value="1"/>
</dbReference>
<name>L7P048_9CLOS</name>
<keyword evidence="1 3" id="KW-0547">Nucleotide-binding</keyword>
<keyword evidence="4" id="KW-0346">Stress response</keyword>
<organism evidence="4 5">
    <name type="scientific">Cordyline virus 4</name>
    <dbReference type="NCBI Taxonomy" id="1177753"/>
    <lineage>
        <taxon>Viruses</taxon>
        <taxon>Riboviria</taxon>
        <taxon>Orthornavirae</taxon>
        <taxon>Kitrinoviricota</taxon>
        <taxon>Alsuviricetes</taxon>
        <taxon>Martellivirales</taxon>
        <taxon>Closteroviridae</taxon>
        <taxon>Velarivirus</taxon>
        <taxon>Velarivirus tetracordylinae</taxon>
    </lineage>
</organism>
<keyword evidence="5" id="KW-1185">Reference proteome</keyword>
<dbReference type="EMBL" id="JQ599284">
    <property type="protein sequence ID" value="AFJ05063.2"/>
    <property type="molecule type" value="Genomic_RNA"/>
</dbReference>
<dbReference type="SUPFAM" id="SSF53067">
    <property type="entry name" value="Actin-like ATPase domain"/>
    <property type="match status" value="2"/>
</dbReference>
<dbReference type="InterPro" id="IPR013126">
    <property type="entry name" value="Hsp_70_fam"/>
</dbReference>
<dbReference type="SUPFAM" id="SSF100920">
    <property type="entry name" value="Heat shock protein 70kD (HSP70), peptide-binding domain"/>
    <property type="match status" value="1"/>
</dbReference>
<dbReference type="Proteomes" id="UP000232757">
    <property type="component" value="Segment"/>
</dbReference>
<dbReference type="PANTHER" id="PTHR19375">
    <property type="entry name" value="HEAT SHOCK PROTEIN 70KDA"/>
    <property type="match status" value="1"/>
</dbReference>
<reference evidence="4 5" key="1">
    <citation type="submission" date="2013-02" db="EMBL/GenBank/DDBJ databases">
        <title>Differentiation, distribution, and elimination of closteroviruses infecting Cordyline fruticosa (L.) in Hawaii.</title>
        <authorList>
            <person name="Melzer M.J."/>
        </authorList>
    </citation>
    <scope>NUCLEOTIDE SEQUENCE [LARGE SCALE GENOMIC DNA]</scope>
    <source>
        <strain evidence="4">SJ1</strain>
    </source>
</reference>
<dbReference type="KEGG" id="vg:40524932"/>
<sequence>MNCKAGIDFGTTFSTISALVDNKLTPLILEGSPYIPTVLTLFGGKIVIGDLAKTVGRNVTGSTMYYDLKRWVGVSEKNFDNLKNKIKPAYDCKFEKGDCLISGVGDRKVFYPVRSLISWYIKVLINLFEGKFKVKVTNLNVSVPADFYSSQRTYMRSIVNKLGITVDRILNEPSAAAIHTISSNPEFTDFIIYDFGGGTFDVSFVRKRGKIINICDTMGDPFLGGRDIDVAISKYILDKYDIEVDTLSLSYVKENVVNSNSTKFNILDSSMRLVNISFTKDELFRLCAPFSERASVITKTLIERNNVSNALISMVGGSSLLPRMQQDILEVSKATKNKMFVDKNLRLSVSYGCTDLHILLEDPEFQYIDVNSHFIYDLGMFFFPEILIRKPMPVPYINKIEKFSLHRFSTAVDMYEGESLFFLDNNLLVKDSYMTDVVAKIGEKYYLVIQYDLDANIQVYLSSIDGSKIHKLKSTSEVDREILPFNFEQTQISSVNIYSALFSLIIYYYGRKGFEEINLNIPTDIKKFVDSNGGIEKFIRSLTPYIEGIQEL</sequence>
<dbReference type="RefSeq" id="YP_009664825.1">
    <property type="nucleotide sequence ID" value="NC_043108.1"/>
</dbReference>
<dbReference type="Gene3D" id="3.90.640.10">
    <property type="entry name" value="Actin, Chain A, domain 4"/>
    <property type="match status" value="1"/>
</dbReference>
<protein>
    <submittedName>
        <fullName evidence="4">Heat shock protein 70-like protein</fullName>
    </submittedName>
</protein>
<dbReference type="InterPro" id="IPR043129">
    <property type="entry name" value="ATPase_NBD"/>
</dbReference>
<dbReference type="Gene3D" id="3.30.420.40">
    <property type="match status" value="2"/>
</dbReference>
<evidence type="ECO:0000313" key="4">
    <source>
        <dbReference type="EMBL" id="AFJ05063.2"/>
    </source>
</evidence>
<dbReference type="GO" id="GO:0140662">
    <property type="term" value="F:ATP-dependent protein folding chaperone"/>
    <property type="evidence" value="ECO:0007669"/>
    <property type="project" value="InterPro"/>
</dbReference>
<evidence type="ECO:0000313" key="5">
    <source>
        <dbReference type="Proteomes" id="UP000232757"/>
    </source>
</evidence>
<comment type="similarity">
    <text evidence="3">Belongs to the heat shock protein 70 family.</text>
</comment>
<dbReference type="GO" id="GO:0005524">
    <property type="term" value="F:ATP binding"/>
    <property type="evidence" value="ECO:0007669"/>
    <property type="project" value="UniProtKB-KW"/>
</dbReference>
<keyword evidence="2 3" id="KW-0067">ATP-binding</keyword>